<keyword evidence="2 8" id="KW-0963">Cytoplasm</keyword>
<feature type="domain" description="RNA polymerase Rpb1" evidence="9">
    <location>
        <begin position="48"/>
        <end position="338"/>
    </location>
</feature>
<dbReference type="Pfam" id="PF04998">
    <property type="entry name" value="RNA_pol_Rpb1_5"/>
    <property type="match status" value="1"/>
</dbReference>
<comment type="similarity">
    <text evidence="8">Belongs to the RNA polymerase beta' chain family.</text>
</comment>
<dbReference type="HAMAP" id="MF_00411">
    <property type="entry name" value="RNApol_arch_Rpo1C"/>
    <property type="match status" value="1"/>
</dbReference>
<comment type="function">
    <text evidence="8">DNA-dependent RNA polymerase (RNAP) catalyzes the transcription of DNA into RNA using the four ribonucleoside triphosphates as substrates. Forms part of the jaw domain.</text>
</comment>
<dbReference type="GO" id="GO:0000428">
    <property type="term" value="C:DNA-directed RNA polymerase complex"/>
    <property type="evidence" value="ECO:0007669"/>
    <property type="project" value="UniProtKB-KW"/>
</dbReference>
<dbReference type="InterPro" id="IPR045867">
    <property type="entry name" value="DNA-dir_RpoC_beta_prime"/>
</dbReference>
<dbReference type="PANTHER" id="PTHR19376">
    <property type="entry name" value="DNA-DIRECTED RNA POLYMERASE"/>
    <property type="match status" value="1"/>
</dbReference>
<evidence type="ECO:0000259" key="9">
    <source>
        <dbReference type="Pfam" id="PF04998"/>
    </source>
</evidence>
<evidence type="ECO:0000256" key="3">
    <source>
        <dbReference type="ARBA" id="ARBA00022679"/>
    </source>
</evidence>
<evidence type="ECO:0000313" key="10">
    <source>
        <dbReference type="EMBL" id="OIR14444.1"/>
    </source>
</evidence>
<keyword evidence="1 8" id="KW-0240">DNA-directed RNA polymerase</keyword>
<accession>A0A1J5TL67</accession>
<reference evidence="10 11" key="1">
    <citation type="submission" date="2016-08" db="EMBL/GenBank/DDBJ databases">
        <title>New Insights into Marine Group III Euryarchaeota, from dark to light.</title>
        <authorList>
            <person name="Haro-Moreno J.M."/>
            <person name="Rodriguez-Valera F."/>
            <person name="Lopez-Garcia P."/>
            <person name="Moreira D."/>
            <person name="Martin-Cuadrado A.B."/>
        </authorList>
    </citation>
    <scope>NUCLEOTIDE SEQUENCE [LARGE SCALE GENOMIC DNA]</scope>
    <source>
        <strain evidence="10">CG-Bathy1</strain>
    </source>
</reference>
<comment type="catalytic activity">
    <reaction evidence="7 8">
        <text>RNA(n) + a ribonucleoside 5'-triphosphate = RNA(n+1) + diphosphate</text>
        <dbReference type="Rhea" id="RHEA:21248"/>
        <dbReference type="Rhea" id="RHEA-COMP:14527"/>
        <dbReference type="Rhea" id="RHEA-COMP:17342"/>
        <dbReference type="ChEBI" id="CHEBI:33019"/>
        <dbReference type="ChEBI" id="CHEBI:61557"/>
        <dbReference type="ChEBI" id="CHEBI:140395"/>
        <dbReference type="EC" id="2.7.7.6"/>
    </reaction>
</comment>
<dbReference type="Proteomes" id="UP000183815">
    <property type="component" value="Unassembled WGS sequence"/>
</dbReference>
<dbReference type="GO" id="GO:0005737">
    <property type="term" value="C:cytoplasm"/>
    <property type="evidence" value="ECO:0007669"/>
    <property type="project" value="UniProtKB-SubCell"/>
</dbReference>
<dbReference type="GO" id="GO:0003677">
    <property type="term" value="F:DNA binding"/>
    <property type="evidence" value="ECO:0007669"/>
    <property type="project" value="UniProtKB-UniRule"/>
</dbReference>
<comment type="subcellular location">
    <subcellularLocation>
        <location evidence="8">Cytoplasm</location>
    </subcellularLocation>
</comment>
<keyword evidence="4 8" id="KW-0548">Nucleotidyltransferase</keyword>
<dbReference type="GO" id="GO:0003899">
    <property type="term" value="F:DNA-directed RNA polymerase activity"/>
    <property type="evidence" value="ECO:0007669"/>
    <property type="project" value="UniProtKB-UniRule"/>
</dbReference>
<dbReference type="EMBL" id="MIYU01000019">
    <property type="protein sequence ID" value="OIR14444.1"/>
    <property type="molecule type" value="Genomic_DNA"/>
</dbReference>
<dbReference type="InterPro" id="IPR007081">
    <property type="entry name" value="RNA_pol_Rpb1_5"/>
</dbReference>
<dbReference type="GO" id="GO:0006351">
    <property type="term" value="P:DNA-templated transcription"/>
    <property type="evidence" value="ECO:0007669"/>
    <property type="project" value="UniProtKB-UniRule"/>
</dbReference>
<sequence length="396" mass="43742">MVSSYKELVKKEEEVQQCLNEIGMEMNQSTIRRISEMAIERKVKGKALSEIVMGCIRQSELTSIDPTEAVGVLAAQSIGEPGTQMTMRTFHYAGVAEMNVTLGLPRLIEIVDARRLPKTPIMEVFLSPKYATKKDVAFKLAGKIESKSVAQIADIHTDITNLRIIVKPKKKLMREFDLGIDVIAARMKKNGRLKCKMEYEKDSIILQEEEVSFKKLYILEDKVRNLKVVGIPEITRAIVKKEGKEFRLFTEGSNLKRILEFEEVDGARTTTNSIHEIAEVLGIEAARNSIIHELFETLDGQGLQVDVRHLMLVSEVMTMEGMVRAIGRHGISGRKTSVLARAAFEITSAHLLGAGLTGECDELGGVAENIIVGQPISLGTGAISVTYNTSKGGGKK</sequence>
<dbReference type="NCBIfam" id="TIGR02389">
    <property type="entry name" value="RNA_pol_rpoA2"/>
    <property type="match status" value="1"/>
</dbReference>
<evidence type="ECO:0000256" key="2">
    <source>
        <dbReference type="ARBA" id="ARBA00022490"/>
    </source>
</evidence>
<evidence type="ECO:0000256" key="7">
    <source>
        <dbReference type="ARBA" id="ARBA00048552"/>
    </source>
</evidence>
<evidence type="ECO:0000256" key="6">
    <source>
        <dbReference type="ARBA" id="ARBA00023163"/>
    </source>
</evidence>
<dbReference type="SUPFAM" id="SSF64484">
    <property type="entry name" value="beta and beta-prime subunits of DNA dependent RNA-polymerase"/>
    <property type="match status" value="1"/>
</dbReference>
<keyword evidence="6 8" id="KW-0804">Transcription</keyword>
<evidence type="ECO:0000313" key="11">
    <source>
        <dbReference type="Proteomes" id="UP000183815"/>
    </source>
</evidence>
<keyword evidence="3 8" id="KW-0808">Transferase</keyword>
<keyword evidence="5 8" id="KW-0238">DNA-binding</keyword>
<comment type="subunit">
    <text evidence="8">Part of the RNA polymerase complex.</text>
</comment>
<protein>
    <recommendedName>
        <fullName evidence="8">DNA-directed RNA polymerase subunit Rpo1C</fullName>
        <ecNumber evidence="8">2.7.7.6</ecNumber>
    </recommendedName>
    <alternativeName>
        <fullName evidence="8">DNA-directed RNA polymerase subunit A''</fullName>
    </alternativeName>
</protein>
<dbReference type="AlphaFoldDB" id="A0A1J5TL67"/>
<proteinExistence type="inferred from homology"/>
<dbReference type="InterPro" id="IPR012757">
    <property type="entry name" value="RPO1C"/>
</dbReference>
<gene>
    <name evidence="8" type="primary">rpo1C</name>
    <name evidence="8" type="synonym">rpoA2</name>
    <name evidence="10" type="ORF">BEU04_03015</name>
</gene>
<dbReference type="EC" id="2.7.7.6" evidence="8"/>
<evidence type="ECO:0000256" key="4">
    <source>
        <dbReference type="ARBA" id="ARBA00022695"/>
    </source>
</evidence>
<name>A0A1J5TL67_9ARCH</name>
<evidence type="ECO:0000256" key="5">
    <source>
        <dbReference type="ARBA" id="ARBA00023125"/>
    </source>
</evidence>
<comment type="caution">
    <text evidence="10">The sequence shown here is derived from an EMBL/GenBank/DDBJ whole genome shotgun (WGS) entry which is preliminary data.</text>
</comment>
<evidence type="ECO:0000256" key="8">
    <source>
        <dbReference type="HAMAP-Rule" id="MF_00411"/>
    </source>
</evidence>
<dbReference type="Gene3D" id="1.10.150.390">
    <property type="match status" value="1"/>
</dbReference>
<dbReference type="PANTHER" id="PTHR19376:SF32">
    <property type="entry name" value="DNA-DIRECTED RNA POLYMERASE III SUBUNIT RPC1"/>
    <property type="match status" value="1"/>
</dbReference>
<evidence type="ECO:0000256" key="1">
    <source>
        <dbReference type="ARBA" id="ARBA00022478"/>
    </source>
</evidence>
<organism evidence="10 11">
    <name type="scientific">Marine Group III euryarchaeote CG-Bathy1</name>
    <dbReference type="NCBI Taxonomy" id="1889001"/>
    <lineage>
        <taxon>Archaea</taxon>
        <taxon>Methanobacteriati</taxon>
        <taxon>Thermoplasmatota</taxon>
        <taxon>Thermoplasmata</taxon>
        <taxon>Candidatus Thermoprofundales</taxon>
    </lineage>
</organism>